<keyword evidence="2" id="KW-1185">Reference proteome</keyword>
<accession>A0AC61NLX2</accession>
<dbReference type="EMBL" id="MZ398241">
    <property type="protein sequence ID" value="QYC96788.1"/>
    <property type="molecule type" value="Genomic_DNA"/>
</dbReference>
<evidence type="ECO:0000313" key="2">
    <source>
        <dbReference type="Proteomes" id="UP000826964"/>
    </source>
</evidence>
<proteinExistence type="predicted"/>
<evidence type="ECO:0000313" key="1">
    <source>
        <dbReference type="EMBL" id="QYC96788.1"/>
    </source>
</evidence>
<sequence>MSLTDEIGVRKVRLVVTDTQIVALAAAVAAATAQYAASARCSSCSQPDRDRLKARSESLRKLYEDLTSAESS</sequence>
<dbReference type="Proteomes" id="UP000826964">
    <property type="component" value="Segment"/>
</dbReference>
<reference evidence="1" key="1">
    <citation type="submission" date="2021-06" db="EMBL/GenBank/DDBJ databases">
        <authorList>
            <person name="Tian F."/>
            <person name="Li J."/>
            <person name="Li F."/>
            <person name="Tong Y."/>
        </authorList>
    </citation>
    <scope>NUCLEOTIDE SEQUENCE</scope>
</reference>
<protein>
    <submittedName>
        <fullName evidence="1">Tetratricopeptide repeat protein</fullName>
    </submittedName>
</protein>
<organism evidence="1 2">
    <name type="scientific">Stenotrophomonas phage BUCT626</name>
    <dbReference type="NCBI Taxonomy" id="2860376"/>
    <lineage>
        <taxon>Viruses</taxon>
        <taxon>Duplodnaviria</taxon>
        <taxon>Heunggongvirae</taxon>
        <taxon>Uroviricota</taxon>
        <taxon>Caudoviricetes</taxon>
        <taxon>Beaumontvirinae</taxon>
        <taxon>Bixiavirus</taxon>
        <taxon>Bixiavirus BUCT626</taxon>
    </lineage>
</organism>
<name>A0AC61NLX2_9CAUD</name>